<dbReference type="Proteomes" id="UP001054945">
    <property type="component" value="Unassembled WGS sequence"/>
</dbReference>
<keyword evidence="1" id="KW-1133">Transmembrane helix</keyword>
<dbReference type="EMBL" id="BPLR01014182">
    <property type="protein sequence ID" value="GIY66982.1"/>
    <property type="molecule type" value="Genomic_DNA"/>
</dbReference>
<evidence type="ECO:0000256" key="2">
    <source>
        <dbReference type="SAM" id="SignalP"/>
    </source>
</evidence>
<name>A0AAV4V9L9_CAEEX</name>
<dbReference type="AlphaFoldDB" id="A0AAV4V9L9"/>
<reference evidence="3 4" key="1">
    <citation type="submission" date="2021-06" db="EMBL/GenBank/DDBJ databases">
        <title>Caerostris extrusa draft genome.</title>
        <authorList>
            <person name="Kono N."/>
            <person name="Arakawa K."/>
        </authorList>
    </citation>
    <scope>NUCLEOTIDE SEQUENCE [LARGE SCALE GENOMIC DNA]</scope>
</reference>
<organism evidence="3 4">
    <name type="scientific">Caerostris extrusa</name>
    <name type="common">Bark spider</name>
    <name type="synonym">Caerostris bankana</name>
    <dbReference type="NCBI Taxonomy" id="172846"/>
    <lineage>
        <taxon>Eukaryota</taxon>
        <taxon>Metazoa</taxon>
        <taxon>Ecdysozoa</taxon>
        <taxon>Arthropoda</taxon>
        <taxon>Chelicerata</taxon>
        <taxon>Arachnida</taxon>
        <taxon>Araneae</taxon>
        <taxon>Araneomorphae</taxon>
        <taxon>Entelegynae</taxon>
        <taxon>Araneoidea</taxon>
        <taxon>Araneidae</taxon>
        <taxon>Caerostris</taxon>
    </lineage>
</organism>
<evidence type="ECO:0000256" key="1">
    <source>
        <dbReference type="SAM" id="Phobius"/>
    </source>
</evidence>
<keyword evidence="1" id="KW-0472">Membrane</keyword>
<sequence length="77" mass="8487">MKVFIFVLLACIAVAHAWLEHDLPAVFHWCPTSLTPMASLHLQLQSEMFNDVALGYRGVLGFNAPLVGFGGVYGLRK</sequence>
<keyword evidence="1" id="KW-0812">Transmembrane</keyword>
<feature type="transmembrane region" description="Helical" evidence="1">
    <location>
        <begin position="54"/>
        <end position="75"/>
    </location>
</feature>
<accession>A0AAV4V9L9</accession>
<protein>
    <submittedName>
        <fullName evidence="3">Uncharacterized protein</fullName>
    </submittedName>
</protein>
<keyword evidence="4" id="KW-1185">Reference proteome</keyword>
<proteinExistence type="predicted"/>
<evidence type="ECO:0000313" key="4">
    <source>
        <dbReference type="Proteomes" id="UP001054945"/>
    </source>
</evidence>
<feature type="chain" id="PRO_5043472835" evidence="2">
    <location>
        <begin position="18"/>
        <end position="77"/>
    </location>
</feature>
<comment type="caution">
    <text evidence="3">The sequence shown here is derived from an EMBL/GenBank/DDBJ whole genome shotgun (WGS) entry which is preliminary data.</text>
</comment>
<feature type="signal peptide" evidence="2">
    <location>
        <begin position="1"/>
        <end position="17"/>
    </location>
</feature>
<keyword evidence="2" id="KW-0732">Signal</keyword>
<gene>
    <name evidence="3" type="ORF">CEXT_413571</name>
</gene>
<evidence type="ECO:0000313" key="3">
    <source>
        <dbReference type="EMBL" id="GIY66982.1"/>
    </source>
</evidence>